<dbReference type="Gene3D" id="1.10.530.10">
    <property type="match status" value="1"/>
</dbReference>
<protein>
    <recommendedName>
        <fullName evidence="3">Glycoside hydrolase family 19 catalytic domain-containing protein</fullName>
    </recommendedName>
</protein>
<dbReference type="PANTHER" id="PTHR34408:SF2">
    <property type="entry name" value="CELL WALL-BINDING PROTEIN YWSB"/>
    <property type="match status" value="1"/>
</dbReference>
<gene>
    <name evidence="1" type="ORF">A2I98_12440</name>
</gene>
<dbReference type="PANTHER" id="PTHR34408">
    <property type="entry name" value="FAMILY PROTEIN, PUTATIVE-RELATED"/>
    <property type="match status" value="1"/>
</dbReference>
<accession>A0ABR5VVX1</accession>
<dbReference type="InterPro" id="IPR023346">
    <property type="entry name" value="Lysozyme-like_dom_sf"/>
</dbReference>
<dbReference type="Proteomes" id="UP000075621">
    <property type="component" value="Unassembled WGS sequence"/>
</dbReference>
<name>A0ABR5VVX1_9GAMM</name>
<evidence type="ECO:0000313" key="2">
    <source>
        <dbReference type="Proteomes" id="UP000075621"/>
    </source>
</evidence>
<sequence>MSSSIILNNRNVKKNISKGHLRKIWSSQSVPDLLLDEVARELNDSLVIGLINSELRLCHFLAQARKEVGAKFSLEENLNYRPAILKATFSYYRNNPAEADKHGYDPVNNQRADTKAIANNAYANRIGNGDAVSGDGWNFRGRGIIQLTGKANYTSVQASHNSYWNETKNFISSPQLLSTPKYAVRSALAFWRINELHKLADKGSSKNVTDSITKKVNKYTNSYDSRHKILAELVRNKVFKDVF</sequence>
<dbReference type="EMBL" id="LVCM01000013">
    <property type="protein sequence ID" value="KYL33805.1"/>
    <property type="molecule type" value="Genomic_DNA"/>
</dbReference>
<reference evidence="1 2" key="1">
    <citation type="submission" date="2016-03" db="EMBL/GenBank/DDBJ databases">
        <authorList>
            <person name="Zhang H."/>
            <person name="Liu R."/>
            <person name="Wang M."/>
            <person name="Wang H."/>
            <person name="Wang L."/>
            <person name="Song L."/>
        </authorList>
    </citation>
    <scope>NUCLEOTIDE SEQUENCE [LARGE SCALE GENOMIC DNA]</scope>
    <source>
        <strain evidence="1 2">DSM 16098</strain>
    </source>
</reference>
<dbReference type="RefSeq" id="WP_064385789.1">
    <property type="nucleotide sequence ID" value="NZ_LVCM01000013.1"/>
</dbReference>
<evidence type="ECO:0008006" key="3">
    <source>
        <dbReference type="Google" id="ProtNLM"/>
    </source>
</evidence>
<evidence type="ECO:0000313" key="1">
    <source>
        <dbReference type="EMBL" id="KYL33805.1"/>
    </source>
</evidence>
<dbReference type="InterPro" id="IPR052354">
    <property type="entry name" value="Cell_Wall_Dynamics_Protein"/>
</dbReference>
<comment type="caution">
    <text evidence="1">The sequence shown here is derived from an EMBL/GenBank/DDBJ whole genome shotgun (WGS) entry which is preliminary data.</text>
</comment>
<organism evidence="1 2">
    <name type="scientific">Pseudoalteromonas agarivorans</name>
    <dbReference type="NCBI Taxonomy" id="176102"/>
    <lineage>
        <taxon>Bacteria</taxon>
        <taxon>Pseudomonadati</taxon>
        <taxon>Pseudomonadota</taxon>
        <taxon>Gammaproteobacteria</taxon>
        <taxon>Alteromonadales</taxon>
        <taxon>Pseudoalteromonadaceae</taxon>
        <taxon>Pseudoalteromonas</taxon>
    </lineage>
</organism>
<dbReference type="SUPFAM" id="SSF53955">
    <property type="entry name" value="Lysozyme-like"/>
    <property type="match status" value="1"/>
</dbReference>
<proteinExistence type="predicted"/>